<comment type="caution">
    <text evidence="2">The sequence shown here is derived from an EMBL/GenBank/DDBJ whole genome shotgun (WGS) entry which is preliminary data.</text>
</comment>
<proteinExistence type="predicted"/>
<keyword evidence="3" id="KW-1185">Reference proteome</keyword>
<feature type="domain" description="Transcription regulator PadR N-terminal" evidence="1">
    <location>
        <begin position="4"/>
        <end position="71"/>
    </location>
</feature>
<dbReference type="InterPro" id="IPR005149">
    <property type="entry name" value="Tscrpt_reg_PadR_N"/>
</dbReference>
<sequence length="88" mass="9968">MIALLHSLADRQWHHGYDLMKDTGLLSGTLYPLLIRMSEQDLVEAEWREPAMTGRPARHAYRLTQKGMALVQDLARNDPALSGKAVRI</sequence>
<evidence type="ECO:0000313" key="3">
    <source>
        <dbReference type="Proteomes" id="UP000295493"/>
    </source>
</evidence>
<dbReference type="OrthoDB" id="7189837at2"/>
<organism evidence="2 3">
    <name type="scientific">Stakelama pacifica</name>
    <dbReference type="NCBI Taxonomy" id="517720"/>
    <lineage>
        <taxon>Bacteria</taxon>
        <taxon>Pseudomonadati</taxon>
        <taxon>Pseudomonadota</taxon>
        <taxon>Alphaproteobacteria</taxon>
        <taxon>Sphingomonadales</taxon>
        <taxon>Sphingomonadaceae</taxon>
        <taxon>Stakelama</taxon>
    </lineage>
</organism>
<dbReference type="Gene3D" id="1.10.10.10">
    <property type="entry name" value="Winged helix-like DNA-binding domain superfamily/Winged helix DNA-binding domain"/>
    <property type="match status" value="1"/>
</dbReference>
<dbReference type="Pfam" id="PF03551">
    <property type="entry name" value="PadR"/>
    <property type="match status" value="1"/>
</dbReference>
<dbReference type="PANTHER" id="PTHR33169:SF14">
    <property type="entry name" value="TRANSCRIPTIONAL REGULATOR RV3488"/>
    <property type="match status" value="1"/>
</dbReference>
<accession>A0A4R6FYK0</accession>
<dbReference type="AlphaFoldDB" id="A0A4R6FYK0"/>
<dbReference type="InterPro" id="IPR052509">
    <property type="entry name" value="Metal_resp_DNA-bind_regulator"/>
</dbReference>
<evidence type="ECO:0000313" key="2">
    <source>
        <dbReference type="EMBL" id="TDN86440.1"/>
    </source>
</evidence>
<reference evidence="2 3" key="1">
    <citation type="submission" date="2019-03" db="EMBL/GenBank/DDBJ databases">
        <title>Genomic Encyclopedia of Type Strains, Phase IV (KMG-IV): sequencing the most valuable type-strain genomes for metagenomic binning, comparative biology and taxonomic classification.</title>
        <authorList>
            <person name="Goeker M."/>
        </authorList>
    </citation>
    <scope>NUCLEOTIDE SEQUENCE [LARGE SCALE GENOMIC DNA]</scope>
    <source>
        <strain evidence="2 3">DSM 25059</strain>
    </source>
</reference>
<evidence type="ECO:0000259" key="1">
    <source>
        <dbReference type="Pfam" id="PF03551"/>
    </source>
</evidence>
<dbReference type="InterPro" id="IPR036388">
    <property type="entry name" value="WH-like_DNA-bd_sf"/>
</dbReference>
<protein>
    <submittedName>
        <fullName evidence="2">PadR family transcriptional regulator</fullName>
    </submittedName>
</protein>
<dbReference type="PANTHER" id="PTHR33169">
    <property type="entry name" value="PADR-FAMILY TRANSCRIPTIONAL REGULATOR"/>
    <property type="match status" value="1"/>
</dbReference>
<gene>
    <name evidence="2" type="ORF">EV664_1019</name>
</gene>
<name>A0A4R6FYK0_9SPHN</name>
<dbReference type="InterPro" id="IPR036390">
    <property type="entry name" value="WH_DNA-bd_sf"/>
</dbReference>
<dbReference type="RefSeq" id="WP_133493672.1">
    <property type="nucleotide sequence ID" value="NZ_BMLU01000001.1"/>
</dbReference>
<dbReference type="EMBL" id="SNWD01000001">
    <property type="protein sequence ID" value="TDN86440.1"/>
    <property type="molecule type" value="Genomic_DNA"/>
</dbReference>
<dbReference type="SUPFAM" id="SSF46785">
    <property type="entry name" value="Winged helix' DNA-binding domain"/>
    <property type="match status" value="1"/>
</dbReference>
<dbReference type="Proteomes" id="UP000295493">
    <property type="component" value="Unassembled WGS sequence"/>
</dbReference>